<dbReference type="PANTHER" id="PTHR19848:SF8">
    <property type="entry name" value="F-BOX AND WD REPEAT DOMAIN CONTAINING 7"/>
    <property type="match status" value="1"/>
</dbReference>
<evidence type="ECO:0000256" key="3">
    <source>
        <dbReference type="PROSITE-ProRule" id="PRU00221"/>
    </source>
</evidence>
<organism evidence="4 5">
    <name type="scientific">Kitasatospora cathayae</name>
    <dbReference type="NCBI Taxonomy" id="3004092"/>
    <lineage>
        <taxon>Bacteria</taxon>
        <taxon>Bacillati</taxon>
        <taxon>Actinomycetota</taxon>
        <taxon>Actinomycetes</taxon>
        <taxon>Kitasatosporales</taxon>
        <taxon>Streptomycetaceae</taxon>
        <taxon>Kitasatospora</taxon>
    </lineage>
</organism>
<dbReference type="RefSeq" id="WP_270149081.1">
    <property type="nucleotide sequence ID" value="NZ_CP115450.1"/>
</dbReference>
<dbReference type="InterPro" id="IPR015943">
    <property type="entry name" value="WD40/YVTN_repeat-like_dom_sf"/>
</dbReference>
<accession>A0ABY7QDN7</accession>
<dbReference type="PANTHER" id="PTHR19848">
    <property type="entry name" value="WD40 REPEAT PROTEIN"/>
    <property type="match status" value="1"/>
</dbReference>
<dbReference type="InterPro" id="IPR036322">
    <property type="entry name" value="WD40_repeat_dom_sf"/>
</dbReference>
<evidence type="ECO:0008006" key="6">
    <source>
        <dbReference type="Google" id="ProtNLM"/>
    </source>
</evidence>
<keyword evidence="2" id="KW-0677">Repeat</keyword>
<sequence length="205" mass="22367">MTDLAWLRDGRRLVSSAYGGVRCHERHSAQPVAEYKYVGSHLAIALNPNGRWICTGNQDASIHIWRTRDGDELTMHGYPDKIARLAFDGTGRWLASDGAPDITVWDFSGKGPAGTKPRALRAHETVTALAWRPGSGAILASAGAEQKVALWRADGGRAGALLRPVHERELPEPVTALAWAEPDVLVVADYEGRVEAWPMPDDLSR</sequence>
<dbReference type="Pfam" id="PF00400">
    <property type="entry name" value="WD40"/>
    <property type="match status" value="2"/>
</dbReference>
<evidence type="ECO:0000313" key="5">
    <source>
        <dbReference type="Proteomes" id="UP001212821"/>
    </source>
</evidence>
<feature type="repeat" description="WD" evidence="3">
    <location>
        <begin position="43"/>
        <end position="75"/>
    </location>
</feature>
<proteinExistence type="predicted"/>
<gene>
    <name evidence="4" type="ORF">O1G21_33845</name>
</gene>
<dbReference type="Proteomes" id="UP001212821">
    <property type="component" value="Chromosome"/>
</dbReference>
<dbReference type="Gene3D" id="2.130.10.10">
    <property type="entry name" value="YVTN repeat-like/Quinoprotein amine dehydrogenase"/>
    <property type="match status" value="2"/>
</dbReference>
<keyword evidence="5" id="KW-1185">Reference proteome</keyword>
<evidence type="ECO:0000313" key="4">
    <source>
        <dbReference type="EMBL" id="WBP90354.1"/>
    </source>
</evidence>
<reference evidence="5" key="1">
    <citation type="submission" date="2022-12" db="EMBL/GenBank/DDBJ databases">
        <authorList>
            <person name="Mo P."/>
        </authorList>
    </citation>
    <scope>NUCLEOTIDE SEQUENCE [LARGE SCALE GENOMIC DNA]</scope>
    <source>
        <strain evidence="5">HUAS 3-15</strain>
    </source>
</reference>
<evidence type="ECO:0000256" key="1">
    <source>
        <dbReference type="ARBA" id="ARBA00022574"/>
    </source>
</evidence>
<keyword evidence="1 3" id="KW-0853">WD repeat</keyword>
<dbReference type="SUPFAM" id="SSF50978">
    <property type="entry name" value="WD40 repeat-like"/>
    <property type="match status" value="1"/>
</dbReference>
<evidence type="ECO:0000256" key="2">
    <source>
        <dbReference type="ARBA" id="ARBA00022737"/>
    </source>
</evidence>
<protein>
    <recommendedName>
        <fullName evidence="6">WD40 repeat domain-containing protein</fullName>
    </recommendedName>
</protein>
<dbReference type="SMART" id="SM00320">
    <property type="entry name" value="WD40"/>
    <property type="match status" value="4"/>
</dbReference>
<dbReference type="PROSITE" id="PS50082">
    <property type="entry name" value="WD_REPEATS_2"/>
    <property type="match status" value="1"/>
</dbReference>
<dbReference type="EMBL" id="CP115450">
    <property type="protein sequence ID" value="WBP90354.1"/>
    <property type="molecule type" value="Genomic_DNA"/>
</dbReference>
<dbReference type="InterPro" id="IPR001680">
    <property type="entry name" value="WD40_rpt"/>
</dbReference>
<name>A0ABY7QDN7_9ACTN</name>